<evidence type="ECO:0000256" key="1">
    <source>
        <dbReference type="SAM" id="SignalP"/>
    </source>
</evidence>
<gene>
    <name evidence="2" type="ORF">FGM00_08770</name>
</gene>
<evidence type="ECO:0000313" key="3">
    <source>
        <dbReference type="Proteomes" id="UP000310017"/>
    </source>
</evidence>
<dbReference type="OrthoDB" id="1414892at2"/>
<keyword evidence="3" id="KW-1185">Reference proteome</keyword>
<sequence length="309" mass="35684">MLKIQVIFLLSFVLLLPFGGASQETTIFKVSDFDLSGKVKSCLVSTDYGKEEYRFNEDGLLTEAITRYSDADYDVTLYKYRKGELLEKRVEQYRDKRLERATSIANIFTMDTTAGNRKVTEKIITYNKELLEQNEYFYTDKKHLSKIIQTTNDGIDETSIIYHEDENTRTAEYFLNGELQQSIRTKTTMQSDTVPIKTISTKNFFDGKPSSAIEKTYIGDGKISSESTLSYDLNLEKFVNLSTVTHTYGPLGVVEKTILKEGANSETKEYLYQFDPFGNWVKQIVTPTNTYKTRKIEYFETQKILKEEE</sequence>
<evidence type="ECO:0008006" key="4">
    <source>
        <dbReference type="Google" id="ProtNLM"/>
    </source>
</evidence>
<proteinExistence type="predicted"/>
<organism evidence="2 3">
    <name type="scientific">Aggregatimonas sangjinii</name>
    <dbReference type="NCBI Taxonomy" id="2583587"/>
    <lineage>
        <taxon>Bacteria</taxon>
        <taxon>Pseudomonadati</taxon>
        <taxon>Bacteroidota</taxon>
        <taxon>Flavobacteriia</taxon>
        <taxon>Flavobacteriales</taxon>
        <taxon>Flavobacteriaceae</taxon>
        <taxon>Aggregatimonas</taxon>
    </lineage>
</organism>
<dbReference type="KEGG" id="asag:FGM00_08770"/>
<reference evidence="2 3" key="1">
    <citation type="submission" date="2019-05" db="EMBL/GenBank/DDBJ databases">
        <title>Genome sequencing of F202Z8.</title>
        <authorList>
            <person name="Kwon Y.M."/>
        </authorList>
    </citation>
    <scope>NUCLEOTIDE SEQUENCE [LARGE SCALE GENOMIC DNA]</scope>
    <source>
        <strain evidence="2 3">F202Z8</strain>
    </source>
</reference>
<keyword evidence="1" id="KW-0732">Signal</keyword>
<dbReference type="EMBL" id="CP040710">
    <property type="protein sequence ID" value="QCX00196.1"/>
    <property type="molecule type" value="Genomic_DNA"/>
</dbReference>
<name>A0A5B7SNQ2_9FLAO</name>
<evidence type="ECO:0000313" key="2">
    <source>
        <dbReference type="EMBL" id="QCX00196.1"/>
    </source>
</evidence>
<feature type="signal peptide" evidence="1">
    <location>
        <begin position="1"/>
        <end position="23"/>
    </location>
</feature>
<protein>
    <recommendedName>
        <fullName evidence="4">YD repeat-containing protein</fullName>
    </recommendedName>
</protein>
<dbReference type="RefSeq" id="WP_138852542.1">
    <property type="nucleotide sequence ID" value="NZ_CP040710.1"/>
</dbReference>
<dbReference type="Proteomes" id="UP000310017">
    <property type="component" value="Chromosome"/>
</dbReference>
<accession>A0A5B7SNQ2</accession>
<dbReference type="AlphaFoldDB" id="A0A5B7SNQ2"/>
<feature type="chain" id="PRO_5022833464" description="YD repeat-containing protein" evidence="1">
    <location>
        <begin position="24"/>
        <end position="309"/>
    </location>
</feature>